<comment type="caution">
    <text evidence="1">The sequence shown here is derived from an EMBL/GenBank/DDBJ whole genome shotgun (WGS) entry which is preliminary data.</text>
</comment>
<sequence>MTRILAETKLGNEEFLFKLTEESFREQSSELNYNHEGIDSLSVIPDERLERIYKWLLKNPIALLRSPPGSDTFWNDLKGLQQTEIKRTFLHVLLLNMYGEKRGNEGHEMVATPICFNATLGLSDLLLPKNEYEDLVDRHKNKDSPPLERCWQMEWYRSATTVLRSANISPDIGSGFNANGFLDFYVNGYLRWGKWSIREHPLKKWAIIDFRHHTKKVRKLQRGFWHAFYSDDFKTIRIRRLNHPDITLTLRDE</sequence>
<gene>
    <name evidence="1" type="ORF">RhiirC2_718711</name>
</gene>
<dbReference type="Proteomes" id="UP000233469">
    <property type="component" value="Unassembled WGS sequence"/>
</dbReference>
<dbReference type="EMBL" id="LLXL01002366">
    <property type="protein sequence ID" value="PKK61025.1"/>
    <property type="molecule type" value="Genomic_DNA"/>
</dbReference>
<protein>
    <submittedName>
        <fullName evidence="1">Uncharacterized protein</fullName>
    </submittedName>
</protein>
<name>A0A2N1MHB8_9GLOM</name>
<reference evidence="1 2" key="1">
    <citation type="submission" date="2016-04" db="EMBL/GenBank/DDBJ databases">
        <title>Genome analyses suggest a sexual origin of heterokaryosis in a supposedly ancient asexual fungus.</title>
        <authorList>
            <person name="Ropars J."/>
            <person name="Sedzielewska K."/>
            <person name="Noel J."/>
            <person name="Charron P."/>
            <person name="Farinelli L."/>
            <person name="Marton T."/>
            <person name="Kruger M."/>
            <person name="Pelin A."/>
            <person name="Brachmann A."/>
            <person name="Corradi N."/>
        </authorList>
    </citation>
    <scope>NUCLEOTIDE SEQUENCE [LARGE SCALE GENOMIC DNA]</scope>
    <source>
        <strain evidence="1 2">C2</strain>
    </source>
</reference>
<dbReference type="AlphaFoldDB" id="A0A2N1MHB8"/>
<reference evidence="1 2" key="2">
    <citation type="submission" date="2017-10" db="EMBL/GenBank/DDBJ databases">
        <title>Extensive intraspecific genome diversity in a model arbuscular mycorrhizal fungus.</title>
        <authorList>
            <person name="Chen E.C.H."/>
            <person name="Morin E."/>
            <person name="Baudet D."/>
            <person name="Noel J."/>
            <person name="Ndikumana S."/>
            <person name="Charron P."/>
            <person name="St-Onge C."/>
            <person name="Giorgi J."/>
            <person name="Grigoriev I.V."/>
            <person name="Roux C."/>
            <person name="Martin F.M."/>
            <person name="Corradi N."/>
        </authorList>
    </citation>
    <scope>NUCLEOTIDE SEQUENCE [LARGE SCALE GENOMIC DNA]</scope>
    <source>
        <strain evidence="1 2">C2</strain>
    </source>
</reference>
<dbReference type="VEuPathDB" id="FungiDB:FUN_020974"/>
<evidence type="ECO:0000313" key="2">
    <source>
        <dbReference type="Proteomes" id="UP000233469"/>
    </source>
</evidence>
<organism evidence="1 2">
    <name type="scientific">Rhizophagus irregularis</name>
    <dbReference type="NCBI Taxonomy" id="588596"/>
    <lineage>
        <taxon>Eukaryota</taxon>
        <taxon>Fungi</taxon>
        <taxon>Fungi incertae sedis</taxon>
        <taxon>Mucoromycota</taxon>
        <taxon>Glomeromycotina</taxon>
        <taxon>Glomeromycetes</taxon>
        <taxon>Glomerales</taxon>
        <taxon>Glomeraceae</taxon>
        <taxon>Rhizophagus</taxon>
    </lineage>
</organism>
<accession>A0A2N1MHB8</accession>
<proteinExistence type="predicted"/>
<evidence type="ECO:0000313" key="1">
    <source>
        <dbReference type="EMBL" id="PKK61025.1"/>
    </source>
</evidence>